<dbReference type="EMBL" id="MHLN01000040">
    <property type="protein sequence ID" value="OGZ10450.1"/>
    <property type="molecule type" value="Genomic_DNA"/>
</dbReference>
<feature type="transmembrane region" description="Helical" evidence="1">
    <location>
        <begin position="51"/>
        <end position="69"/>
    </location>
</feature>
<dbReference type="AlphaFoldDB" id="A0A1G2DBY5"/>
<name>A0A1G2DBY5_9BACT</name>
<sequence length="72" mass="8523">MRFKKKMAVVWRWIDHTLTTYVRLNVVFLVTFLILAIGALFFLVFLKKLKGSQLVLFVIVISAWVFFIATHY</sequence>
<feature type="transmembrane region" description="Helical" evidence="1">
    <location>
        <begin position="21"/>
        <end position="45"/>
    </location>
</feature>
<gene>
    <name evidence="2" type="ORF">A3D67_03580</name>
</gene>
<proteinExistence type="predicted"/>
<dbReference type="Proteomes" id="UP000178099">
    <property type="component" value="Unassembled WGS sequence"/>
</dbReference>
<evidence type="ECO:0000256" key="1">
    <source>
        <dbReference type="SAM" id="Phobius"/>
    </source>
</evidence>
<accession>A0A1G2DBY5</accession>
<keyword evidence="1" id="KW-1133">Transmembrane helix</keyword>
<organism evidence="2 3">
    <name type="scientific">Candidatus Lloydbacteria bacterium RIFCSPHIGHO2_02_FULL_51_22</name>
    <dbReference type="NCBI Taxonomy" id="1798663"/>
    <lineage>
        <taxon>Bacteria</taxon>
        <taxon>Candidatus Lloydiibacteriota</taxon>
    </lineage>
</organism>
<protein>
    <submittedName>
        <fullName evidence="2">Uncharacterized protein</fullName>
    </submittedName>
</protein>
<evidence type="ECO:0000313" key="3">
    <source>
        <dbReference type="Proteomes" id="UP000178099"/>
    </source>
</evidence>
<reference evidence="2 3" key="1">
    <citation type="journal article" date="2016" name="Nat. Commun.">
        <title>Thousands of microbial genomes shed light on interconnected biogeochemical processes in an aquifer system.</title>
        <authorList>
            <person name="Anantharaman K."/>
            <person name="Brown C.T."/>
            <person name="Hug L.A."/>
            <person name="Sharon I."/>
            <person name="Castelle C.J."/>
            <person name="Probst A.J."/>
            <person name="Thomas B.C."/>
            <person name="Singh A."/>
            <person name="Wilkins M.J."/>
            <person name="Karaoz U."/>
            <person name="Brodie E.L."/>
            <person name="Williams K.H."/>
            <person name="Hubbard S.S."/>
            <person name="Banfield J.F."/>
        </authorList>
    </citation>
    <scope>NUCLEOTIDE SEQUENCE [LARGE SCALE GENOMIC DNA]</scope>
</reference>
<comment type="caution">
    <text evidence="2">The sequence shown here is derived from an EMBL/GenBank/DDBJ whole genome shotgun (WGS) entry which is preliminary data.</text>
</comment>
<keyword evidence="1" id="KW-0812">Transmembrane</keyword>
<keyword evidence="1" id="KW-0472">Membrane</keyword>
<evidence type="ECO:0000313" key="2">
    <source>
        <dbReference type="EMBL" id="OGZ10450.1"/>
    </source>
</evidence>